<keyword evidence="2" id="KW-0067">ATP-binding</keyword>
<dbReference type="PANTHER" id="PTHR11361">
    <property type="entry name" value="DNA MISMATCH REPAIR PROTEIN MUTS FAMILY MEMBER"/>
    <property type="match status" value="1"/>
</dbReference>
<dbReference type="GO" id="GO:0030983">
    <property type="term" value="F:mismatched DNA binding"/>
    <property type="evidence" value="ECO:0007669"/>
    <property type="project" value="InterPro"/>
</dbReference>
<protein>
    <recommendedName>
        <fullName evidence="6">DNA mismatch repair proteins mutS family domain-containing protein</fullName>
    </recommendedName>
</protein>
<feature type="coiled-coil region" evidence="4">
    <location>
        <begin position="290"/>
        <end position="321"/>
    </location>
</feature>
<keyword evidence="8" id="KW-1185">Reference proteome</keyword>
<dbReference type="GO" id="GO:0005524">
    <property type="term" value="F:ATP binding"/>
    <property type="evidence" value="ECO:0007669"/>
    <property type="project" value="UniProtKB-KW"/>
</dbReference>
<dbReference type="Gene3D" id="3.40.50.300">
    <property type="entry name" value="P-loop containing nucleotide triphosphate hydrolases"/>
    <property type="match status" value="1"/>
</dbReference>
<feature type="transmembrane region" description="Helical" evidence="5">
    <location>
        <begin position="216"/>
        <end position="237"/>
    </location>
</feature>
<keyword evidence="4" id="KW-0175">Coiled coil</keyword>
<dbReference type="InterPro" id="IPR045076">
    <property type="entry name" value="MutS"/>
</dbReference>
<dbReference type="GO" id="GO:0006298">
    <property type="term" value="P:mismatch repair"/>
    <property type="evidence" value="ECO:0007669"/>
    <property type="project" value="InterPro"/>
</dbReference>
<sequence>MNTTSSLQQLYTERLAEFTRHLKEKKRSLFFLSMVRLVTFLLLILFIYLFWGNLALLGISLVLGISVFLFLLVKYQNLAVQKKQLEALISINQTELNVLAGDYKNLPTGKIYSNALHHYSEDIDLFGKNSFYQYLNRTSLKEGSDKLADLLTANQTLNIIEKQQAIAELSEKIDYRQEFSAKAKLVTTEVSNKSLLNWLENYTPFIPKIHLWLPRVFGGISILLLIAYFGGFISGYIPSGWFFVGLAITGSKLKKINLLGVYANESQKSFQQYYKLLALVEAQDFKADLLTELQEKLSSKNQKASEKLQQFSKIIDAFEQRNNMLFGVVGNGFLLWDLHYTYKLEKWISANSKEVKQWFAVLETLDAYHSLGNFAFNHPNYCFPSLNSTNQHILEVKNTVHPLINTATAITNSFTIAEEEFLIVTGANMAGKSTFLRTVSLLIVMANTGLPVRAESCNYKPIKLITSMRTSDSLADDSSYFFAELSRLKFLVEELKNNQYFIVLDEILKGTNSKDKAEGSEKFIEKLSKQKATGIIATHDLSLCKLAERYPHIHNYYFDAEIINDELSFDYTLKKGVCKNMNASFLLRKMNIIDQ</sequence>
<name>A0A840EUB8_9FLAO</name>
<organism evidence="7 8">
    <name type="scientific">Mesonia hippocampi</name>
    <dbReference type="NCBI Taxonomy" id="1628250"/>
    <lineage>
        <taxon>Bacteria</taxon>
        <taxon>Pseudomonadati</taxon>
        <taxon>Bacteroidota</taxon>
        <taxon>Flavobacteriia</taxon>
        <taxon>Flavobacteriales</taxon>
        <taxon>Flavobacteriaceae</taxon>
        <taxon>Mesonia</taxon>
    </lineage>
</organism>
<proteinExistence type="predicted"/>
<dbReference type="RefSeq" id="WP_183477416.1">
    <property type="nucleotide sequence ID" value="NZ_JACIFO010000005.1"/>
</dbReference>
<dbReference type="Proteomes" id="UP000553034">
    <property type="component" value="Unassembled WGS sequence"/>
</dbReference>
<gene>
    <name evidence="7" type="ORF">GGR32_001352</name>
</gene>
<keyword evidence="3" id="KW-0238">DNA-binding</keyword>
<dbReference type="InterPro" id="IPR027417">
    <property type="entry name" value="P-loop_NTPase"/>
</dbReference>
<keyword evidence="5" id="KW-0472">Membrane</keyword>
<keyword evidence="5" id="KW-1133">Transmembrane helix</keyword>
<feature type="transmembrane region" description="Helical" evidence="5">
    <location>
        <begin position="54"/>
        <end position="73"/>
    </location>
</feature>
<feature type="transmembrane region" description="Helical" evidence="5">
    <location>
        <begin position="29"/>
        <end position="48"/>
    </location>
</feature>
<dbReference type="Pfam" id="PF00488">
    <property type="entry name" value="MutS_V"/>
    <property type="match status" value="1"/>
</dbReference>
<evidence type="ECO:0000256" key="3">
    <source>
        <dbReference type="ARBA" id="ARBA00023125"/>
    </source>
</evidence>
<evidence type="ECO:0000256" key="2">
    <source>
        <dbReference type="ARBA" id="ARBA00022840"/>
    </source>
</evidence>
<feature type="domain" description="DNA mismatch repair proteins mutS family" evidence="6">
    <location>
        <begin position="419"/>
        <end position="595"/>
    </location>
</feature>
<dbReference type="PANTHER" id="PTHR11361:SF99">
    <property type="entry name" value="DNA MISMATCH REPAIR PROTEIN"/>
    <property type="match status" value="1"/>
</dbReference>
<dbReference type="SMART" id="SM00534">
    <property type="entry name" value="MUTSac"/>
    <property type="match status" value="1"/>
</dbReference>
<dbReference type="InterPro" id="IPR000432">
    <property type="entry name" value="DNA_mismatch_repair_MutS_C"/>
</dbReference>
<evidence type="ECO:0000313" key="7">
    <source>
        <dbReference type="EMBL" id="MBB4119056.1"/>
    </source>
</evidence>
<evidence type="ECO:0000256" key="4">
    <source>
        <dbReference type="SAM" id="Coils"/>
    </source>
</evidence>
<evidence type="ECO:0000256" key="5">
    <source>
        <dbReference type="SAM" id="Phobius"/>
    </source>
</evidence>
<reference evidence="7 8" key="1">
    <citation type="submission" date="2020-08" db="EMBL/GenBank/DDBJ databases">
        <title>Genomic Encyclopedia of Type Strains, Phase IV (KMG-IV): sequencing the most valuable type-strain genomes for metagenomic binning, comparative biology and taxonomic classification.</title>
        <authorList>
            <person name="Goeker M."/>
        </authorList>
    </citation>
    <scope>NUCLEOTIDE SEQUENCE [LARGE SCALE GENOMIC DNA]</scope>
    <source>
        <strain evidence="7 8">DSM 29568</strain>
    </source>
</reference>
<keyword evidence="5" id="KW-0812">Transmembrane</keyword>
<dbReference type="GO" id="GO:0005829">
    <property type="term" value="C:cytosol"/>
    <property type="evidence" value="ECO:0007669"/>
    <property type="project" value="TreeGrafter"/>
</dbReference>
<dbReference type="SUPFAM" id="SSF52540">
    <property type="entry name" value="P-loop containing nucleoside triphosphate hydrolases"/>
    <property type="match status" value="1"/>
</dbReference>
<comment type="caution">
    <text evidence="7">The sequence shown here is derived from an EMBL/GenBank/DDBJ whole genome shotgun (WGS) entry which is preliminary data.</text>
</comment>
<evidence type="ECO:0000313" key="8">
    <source>
        <dbReference type="Proteomes" id="UP000553034"/>
    </source>
</evidence>
<evidence type="ECO:0000256" key="1">
    <source>
        <dbReference type="ARBA" id="ARBA00022741"/>
    </source>
</evidence>
<dbReference type="EMBL" id="JACIFO010000005">
    <property type="protein sequence ID" value="MBB4119056.1"/>
    <property type="molecule type" value="Genomic_DNA"/>
</dbReference>
<accession>A0A840EUB8</accession>
<keyword evidence="1" id="KW-0547">Nucleotide-binding</keyword>
<dbReference type="AlphaFoldDB" id="A0A840EUB8"/>
<dbReference type="GO" id="GO:0140664">
    <property type="term" value="F:ATP-dependent DNA damage sensor activity"/>
    <property type="evidence" value="ECO:0007669"/>
    <property type="project" value="InterPro"/>
</dbReference>
<evidence type="ECO:0000259" key="6">
    <source>
        <dbReference type="SMART" id="SM00534"/>
    </source>
</evidence>